<dbReference type="EMBL" id="OW240917">
    <property type="protein sequence ID" value="CAH2300371.1"/>
    <property type="molecule type" value="Genomic_DNA"/>
</dbReference>
<protein>
    <submittedName>
        <fullName evidence="4">Ankyrin repeat domain-containing 37</fullName>
    </submittedName>
</protein>
<dbReference type="AlphaFoldDB" id="A0AAD1SK85"/>
<dbReference type="SUPFAM" id="SSF48403">
    <property type="entry name" value="Ankyrin repeat"/>
    <property type="match status" value="1"/>
</dbReference>
<gene>
    <name evidence="4" type="ORF">PECUL_23A031354</name>
</gene>
<evidence type="ECO:0000313" key="4">
    <source>
        <dbReference type="EMBL" id="CAH2300371.1"/>
    </source>
</evidence>
<evidence type="ECO:0000256" key="2">
    <source>
        <dbReference type="ARBA" id="ARBA00023043"/>
    </source>
</evidence>
<dbReference type="PROSITE" id="PS50297">
    <property type="entry name" value="ANK_REP_REGION"/>
    <property type="match status" value="1"/>
</dbReference>
<dbReference type="Pfam" id="PF12796">
    <property type="entry name" value="Ank_2"/>
    <property type="match status" value="1"/>
</dbReference>
<evidence type="ECO:0000313" key="5">
    <source>
        <dbReference type="Proteomes" id="UP001295444"/>
    </source>
</evidence>
<organism evidence="4 5">
    <name type="scientific">Pelobates cultripes</name>
    <name type="common">Western spadefoot toad</name>
    <dbReference type="NCBI Taxonomy" id="61616"/>
    <lineage>
        <taxon>Eukaryota</taxon>
        <taxon>Metazoa</taxon>
        <taxon>Chordata</taxon>
        <taxon>Craniata</taxon>
        <taxon>Vertebrata</taxon>
        <taxon>Euteleostomi</taxon>
        <taxon>Amphibia</taxon>
        <taxon>Batrachia</taxon>
        <taxon>Anura</taxon>
        <taxon>Pelobatoidea</taxon>
        <taxon>Pelobatidae</taxon>
        <taxon>Pelobates</taxon>
    </lineage>
</organism>
<dbReference type="Proteomes" id="UP001295444">
    <property type="component" value="Chromosome 06"/>
</dbReference>
<dbReference type="InterPro" id="IPR002110">
    <property type="entry name" value="Ankyrin_rpt"/>
</dbReference>
<proteinExistence type="predicted"/>
<dbReference type="PANTHER" id="PTHR24201">
    <property type="entry name" value="ANK_REP_REGION DOMAIN-CONTAINING PROTEIN"/>
    <property type="match status" value="1"/>
</dbReference>
<accession>A0AAD1SK85</accession>
<dbReference type="PROSITE" id="PS50088">
    <property type="entry name" value="ANK_REPEAT"/>
    <property type="match status" value="2"/>
</dbReference>
<dbReference type="InterPro" id="IPR050776">
    <property type="entry name" value="Ank_Repeat/CDKN_Inhibitor"/>
</dbReference>
<evidence type="ECO:0000256" key="3">
    <source>
        <dbReference type="PROSITE-ProRule" id="PRU00023"/>
    </source>
</evidence>
<keyword evidence="5" id="KW-1185">Reference proteome</keyword>
<feature type="repeat" description="ANK" evidence="3">
    <location>
        <begin position="118"/>
        <end position="150"/>
    </location>
</feature>
<keyword evidence="1" id="KW-0677">Repeat</keyword>
<evidence type="ECO:0000256" key="1">
    <source>
        <dbReference type="ARBA" id="ARBA00022737"/>
    </source>
</evidence>
<dbReference type="SMART" id="SM00248">
    <property type="entry name" value="ANK"/>
    <property type="match status" value="3"/>
</dbReference>
<dbReference type="InterPro" id="IPR036770">
    <property type="entry name" value="Ankyrin_rpt-contain_sf"/>
</dbReference>
<name>A0AAD1SK85_PELCU</name>
<dbReference type="GO" id="GO:0005737">
    <property type="term" value="C:cytoplasm"/>
    <property type="evidence" value="ECO:0007669"/>
    <property type="project" value="TreeGrafter"/>
</dbReference>
<keyword evidence="2 3" id="KW-0040">ANK repeat</keyword>
<feature type="repeat" description="ANK" evidence="3">
    <location>
        <begin position="85"/>
        <end position="117"/>
    </location>
</feature>
<sequence length="219" mass="23828">MLAISQWGGCIMGYADVVSPCARCLSTCGGAWPGRSLCFRTLGIGIRKLTERWDNRMLLQWNSECDGLSQLMESGSEVNLPADTVGQSPVHLAAGGGEAFFLLWQLQTGVDINQQDCFGEAPIHKAARSGSLECLSLLVAHFARIDISNKEGYTPEDLAISAGFLECAKYLATVRHTQNTSSQAQSSLQEMKNPTAVMKRGQQCLSVAYGKRRRSDGFM</sequence>
<dbReference type="Gene3D" id="1.25.40.20">
    <property type="entry name" value="Ankyrin repeat-containing domain"/>
    <property type="match status" value="1"/>
</dbReference>
<reference evidence="4" key="1">
    <citation type="submission" date="2022-03" db="EMBL/GenBank/DDBJ databases">
        <authorList>
            <person name="Alioto T."/>
            <person name="Alioto T."/>
            <person name="Gomez Garrido J."/>
        </authorList>
    </citation>
    <scope>NUCLEOTIDE SEQUENCE</scope>
</reference>
<dbReference type="PANTHER" id="PTHR24201:SF0">
    <property type="entry name" value="ANKYRIN REPEAT DOMAIN-CONTAINING PROTEIN 37"/>
    <property type="match status" value="1"/>
</dbReference>